<dbReference type="CDD" id="cd06582">
    <property type="entry name" value="TM_PBP1_LivH_like"/>
    <property type="match status" value="1"/>
</dbReference>
<evidence type="ECO:0000256" key="9">
    <source>
        <dbReference type="SAM" id="Phobius"/>
    </source>
</evidence>
<feature type="transmembrane region" description="Helical" evidence="9">
    <location>
        <begin position="137"/>
        <end position="162"/>
    </location>
</feature>
<reference evidence="10" key="2">
    <citation type="submission" date="2020-09" db="EMBL/GenBank/DDBJ databases">
        <authorList>
            <person name="Sun Q."/>
            <person name="Zhou Y."/>
        </authorList>
    </citation>
    <scope>NUCLEOTIDE SEQUENCE</scope>
    <source>
        <strain evidence="10">CGMCC 1.10998</strain>
    </source>
</reference>
<dbReference type="RefSeq" id="WP_229751077.1">
    <property type="nucleotide sequence ID" value="NZ_BMED01000002.1"/>
</dbReference>
<evidence type="ECO:0000256" key="5">
    <source>
        <dbReference type="ARBA" id="ARBA00022970"/>
    </source>
</evidence>
<comment type="subcellular location">
    <subcellularLocation>
        <location evidence="1">Cell membrane</location>
        <topology evidence="1">Multi-pass membrane protein</topology>
    </subcellularLocation>
</comment>
<keyword evidence="2" id="KW-0813">Transport</keyword>
<dbReference type="PANTHER" id="PTHR11795:SF445">
    <property type="entry name" value="AMINO ACID ABC TRANSPORTER PERMEASE PROTEIN"/>
    <property type="match status" value="1"/>
</dbReference>
<feature type="transmembrane region" description="Helical" evidence="9">
    <location>
        <begin position="68"/>
        <end position="87"/>
    </location>
</feature>
<feature type="transmembrane region" description="Helical" evidence="9">
    <location>
        <begin position="192"/>
        <end position="218"/>
    </location>
</feature>
<dbReference type="InterPro" id="IPR052157">
    <property type="entry name" value="BCAA_transport_permease"/>
</dbReference>
<protein>
    <submittedName>
        <fullName evidence="10">Branched-chain amino acid ABC transporter permease</fullName>
    </submittedName>
</protein>
<evidence type="ECO:0000256" key="2">
    <source>
        <dbReference type="ARBA" id="ARBA00022448"/>
    </source>
</evidence>
<accession>A0A916XJ58</accession>
<proteinExistence type="inferred from homology"/>
<feature type="transmembrane region" description="Helical" evidence="9">
    <location>
        <begin position="6"/>
        <end position="33"/>
    </location>
</feature>
<keyword evidence="5" id="KW-0029">Amino-acid transport</keyword>
<name>A0A916XJ58_9BURK</name>
<keyword evidence="6 9" id="KW-1133">Transmembrane helix</keyword>
<sequence>MMSLEILLQTLLSGVLIGLIYALVAIGLTMIFGVMDIVNFSHGEFLMFGMYASFWMYSLYALDPMFTLPLTALLLFALGVMIYKVVIRKITNSSMLSQIFTTFGLMILFRGIAQFLWKPDFRSVDHSIVSGHVSIGGIQIGSPQVTAGVGAILVTAGIYLFLTKTRAGAALEATAADKEAAQLMGIDSQKMFALAWGIGAACAGVAGALLSTFFPIFPEVGANFILIAFVVVNLGGFGSVVGALLAGVLVGVVEVMGGLLIGPQYKMALVLGLFLAVLMFRPQGLLGKA</sequence>
<dbReference type="GO" id="GO:0022857">
    <property type="term" value="F:transmembrane transporter activity"/>
    <property type="evidence" value="ECO:0007669"/>
    <property type="project" value="InterPro"/>
</dbReference>
<dbReference type="Pfam" id="PF02653">
    <property type="entry name" value="BPD_transp_2"/>
    <property type="match status" value="1"/>
</dbReference>
<dbReference type="EMBL" id="BMED01000002">
    <property type="protein sequence ID" value="GGC77112.1"/>
    <property type="molecule type" value="Genomic_DNA"/>
</dbReference>
<reference evidence="10" key="1">
    <citation type="journal article" date="2014" name="Int. J. Syst. Evol. Microbiol.">
        <title>Complete genome sequence of Corynebacterium casei LMG S-19264T (=DSM 44701T), isolated from a smear-ripened cheese.</title>
        <authorList>
            <consortium name="US DOE Joint Genome Institute (JGI-PGF)"/>
            <person name="Walter F."/>
            <person name="Albersmeier A."/>
            <person name="Kalinowski J."/>
            <person name="Ruckert C."/>
        </authorList>
    </citation>
    <scope>NUCLEOTIDE SEQUENCE</scope>
    <source>
        <strain evidence="10">CGMCC 1.10998</strain>
    </source>
</reference>
<gene>
    <name evidence="10" type="ORF">GCM10011396_25350</name>
</gene>
<evidence type="ECO:0000256" key="1">
    <source>
        <dbReference type="ARBA" id="ARBA00004651"/>
    </source>
</evidence>
<dbReference type="GO" id="GO:0006865">
    <property type="term" value="P:amino acid transport"/>
    <property type="evidence" value="ECO:0007669"/>
    <property type="project" value="UniProtKB-KW"/>
</dbReference>
<evidence type="ECO:0000256" key="8">
    <source>
        <dbReference type="ARBA" id="ARBA00037998"/>
    </source>
</evidence>
<keyword evidence="11" id="KW-1185">Reference proteome</keyword>
<dbReference type="PANTHER" id="PTHR11795">
    <property type="entry name" value="BRANCHED-CHAIN AMINO ACID TRANSPORT SYSTEM PERMEASE PROTEIN LIVH"/>
    <property type="match status" value="1"/>
</dbReference>
<keyword evidence="3" id="KW-1003">Cell membrane</keyword>
<comment type="similarity">
    <text evidence="8">Belongs to the binding-protein-dependent transport system permease family. LivHM subfamily.</text>
</comment>
<keyword evidence="4 9" id="KW-0812">Transmembrane</keyword>
<keyword evidence="7 9" id="KW-0472">Membrane</keyword>
<dbReference type="AlphaFoldDB" id="A0A916XJ58"/>
<feature type="transmembrane region" description="Helical" evidence="9">
    <location>
        <begin position="224"/>
        <end position="253"/>
    </location>
</feature>
<dbReference type="Proteomes" id="UP000637423">
    <property type="component" value="Unassembled WGS sequence"/>
</dbReference>
<evidence type="ECO:0000256" key="4">
    <source>
        <dbReference type="ARBA" id="ARBA00022692"/>
    </source>
</evidence>
<dbReference type="InterPro" id="IPR001851">
    <property type="entry name" value="ABC_transp_permease"/>
</dbReference>
<evidence type="ECO:0000313" key="10">
    <source>
        <dbReference type="EMBL" id="GGC77112.1"/>
    </source>
</evidence>
<comment type="caution">
    <text evidence="10">The sequence shown here is derived from an EMBL/GenBank/DDBJ whole genome shotgun (WGS) entry which is preliminary data.</text>
</comment>
<feature type="transmembrane region" description="Helical" evidence="9">
    <location>
        <begin position="265"/>
        <end position="282"/>
    </location>
</feature>
<evidence type="ECO:0000256" key="3">
    <source>
        <dbReference type="ARBA" id="ARBA00022475"/>
    </source>
</evidence>
<evidence type="ECO:0000256" key="6">
    <source>
        <dbReference type="ARBA" id="ARBA00022989"/>
    </source>
</evidence>
<evidence type="ECO:0000256" key="7">
    <source>
        <dbReference type="ARBA" id="ARBA00023136"/>
    </source>
</evidence>
<organism evidence="10 11">
    <name type="scientific">Undibacterium terreum</name>
    <dbReference type="NCBI Taxonomy" id="1224302"/>
    <lineage>
        <taxon>Bacteria</taxon>
        <taxon>Pseudomonadati</taxon>
        <taxon>Pseudomonadota</taxon>
        <taxon>Betaproteobacteria</taxon>
        <taxon>Burkholderiales</taxon>
        <taxon>Oxalobacteraceae</taxon>
        <taxon>Undibacterium</taxon>
    </lineage>
</organism>
<feature type="transmembrane region" description="Helical" evidence="9">
    <location>
        <begin position="99"/>
        <end position="117"/>
    </location>
</feature>
<dbReference type="GO" id="GO:0005886">
    <property type="term" value="C:plasma membrane"/>
    <property type="evidence" value="ECO:0007669"/>
    <property type="project" value="UniProtKB-SubCell"/>
</dbReference>
<evidence type="ECO:0000313" key="11">
    <source>
        <dbReference type="Proteomes" id="UP000637423"/>
    </source>
</evidence>